<keyword evidence="3" id="KW-1185">Reference proteome</keyword>
<evidence type="ECO:0000313" key="3">
    <source>
        <dbReference type="Proteomes" id="UP000002282"/>
    </source>
</evidence>
<gene>
    <name evidence="2" type="primary">Dyak\GE13541</name>
    <name evidence="2" type="synonym">dyak_GLEANR_13741</name>
    <name evidence="2" type="synonym">GE13541</name>
    <name evidence="2" type="ORF">Dyak_GE13541</name>
</gene>
<feature type="signal peptide" evidence="1">
    <location>
        <begin position="1"/>
        <end position="17"/>
    </location>
</feature>
<organism evidence="2 3">
    <name type="scientific">Drosophila yakuba</name>
    <name type="common">Fruit fly</name>
    <dbReference type="NCBI Taxonomy" id="7245"/>
    <lineage>
        <taxon>Eukaryota</taxon>
        <taxon>Metazoa</taxon>
        <taxon>Ecdysozoa</taxon>
        <taxon>Arthropoda</taxon>
        <taxon>Hexapoda</taxon>
        <taxon>Insecta</taxon>
        <taxon>Pterygota</taxon>
        <taxon>Neoptera</taxon>
        <taxon>Endopterygota</taxon>
        <taxon>Diptera</taxon>
        <taxon>Brachycera</taxon>
        <taxon>Muscomorpha</taxon>
        <taxon>Ephydroidea</taxon>
        <taxon>Drosophilidae</taxon>
        <taxon>Drosophila</taxon>
        <taxon>Sophophora</taxon>
    </lineage>
</organism>
<dbReference type="InterPro" id="IPR006601">
    <property type="entry name" value="Uncharacterised_DM11_DROME"/>
</dbReference>
<feature type="chain" id="PRO_5006402750" evidence="1">
    <location>
        <begin position="18"/>
        <end position="235"/>
    </location>
</feature>
<reference evidence="2 3" key="2">
    <citation type="journal article" date="2007" name="PLoS Biol.">
        <title>Principles of genome evolution in the Drosophila melanogaster species group.</title>
        <authorList>
            <person name="Ranz J.M."/>
            <person name="Maurin D."/>
            <person name="Chan Y.S."/>
            <person name="von Grotthuss M."/>
            <person name="Hillier L.W."/>
            <person name="Roote J."/>
            <person name="Ashburner M."/>
            <person name="Bergman C.M."/>
        </authorList>
    </citation>
    <scope>NUCLEOTIDE SEQUENCE [LARGE SCALE GENOMIC DNA]</scope>
    <source>
        <strain evidence="3">Tai18E2 / Tucson 14021-0261.01</strain>
    </source>
</reference>
<protein>
    <submittedName>
        <fullName evidence="2">Uncharacterized protein, isoform B</fullName>
    </submittedName>
</protein>
<sequence length="235" mass="27516">MYQTLLILFVALAITWATDYNALIEDQGIYVQCSEAPAGSLGPHDGFNLDNMEMNMEPEGIYVSGNMTVKLNFSLSDRISVSNSCPKQEELSLRTHQDLIPFQARFSVMHYERGTWQPTMFNLHSANFCEVMFDEDQYWFKYWFKHIRNREEVREKCLKVKDTVLVYNEFLMVLQLENVNTSNLQGRYKAVITLEAFDEHDVRRPTSFCVEIRGDLERFQRCYICVQDTTPLQTV</sequence>
<dbReference type="InterPro" id="IPR010512">
    <property type="entry name" value="DUF1091"/>
</dbReference>
<reference evidence="2 3" key="1">
    <citation type="journal article" date="2007" name="Nature">
        <title>Evolution of genes and genomes on the Drosophila phylogeny.</title>
        <authorList>
            <consortium name="Drosophila 12 Genomes Consortium"/>
            <person name="Clark A.G."/>
            <person name="Eisen M.B."/>
            <person name="Smith D.R."/>
            <person name="Bergman C.M."/>
            <person name="Oliver B."/>
            <person name="Markow T.A."/>
            <person name="Kaufman T.C."/>
            <person name="Kellis M."/>
            <person name="Gelbart W."/>
            <person name="Iyer V.N."/>
            <person name="Pollard D.A."/>
            <person name="Sackton T.B."/>
            <person name="Larracuente A.M."/>
            <person name="Singh N.D."/>
            <person name="Abad J.P."/>
            <person name="Abt D.N."/>
            <person name="Adryan B."/>
            <person name="Aguade M."/>
            <person name="Akashi H."/>
            <person name="Anderson W.W."/>
            <person name="Aquadro C.F."/>
            <person name="Ardell D.H."/>
            <person name="Arguello R."/>
            <person name="Artieri C.G."/>
            <person name="Barbash D.A."/>
            <person name="Barker D."/>
            <person name="Barsanti P."/>
            <person name="Batterham P."/>
            <person name="Batzoglou S."/>
            <person name="Begun D."/>
            <person name="Bhutkar A."/>
            <person name="Blanco E."/>
            <person name="Bosak S.A."/>
            <person name="Bradley R.K."/>
            <person name="Brand A.D."/>
            <person name="Brent M.R."/>
            <person name="Brooks A.N."/>
            <person name="Brown R.H."/>
            <person name="Butlin R.K."/>
            <person name="Caggese C."/>
            <person name="Calvi B.R."/>
            <person name="Bernardo de Carvalho A."/>
            <person name="Caspi A."/>
            <person name="Castrezana S."/>
            <person name="Celniker S.E."/>
            <person name="Chang J.L."/>
            <person name="Chapple C."/>
            <person name="Chatterji S."/>
            <person name="Chinwalla A."/>
            <person name="Civetta A."/>
            <person name="Clifton S.W."/>
            <person name="Comeron J.M."/>
            <person name="Costello J.C."/>
            <person name="Coyne J.A."/>
            <person name="Daub J."/>
            <person name="David R.G."/>
            <person name="Delcher A.L."/>
            <person name="Delehaunty K."/>
            <person name="Do C.B."/>
            <person name="Ebling H."/>
            <person name="Edwards K."/>
            <person name="Eickbush T."/>
            <person name="Evans J.D."/>
            <person name="Filipski A."/>
            <person name="Findeiss S."/>
            <person name="Freyhult E."/>
            <person name="Fulton L."/>
            <person name="Fulton R."/>
            <person name="Garcia A.C."/>
            <person name="Gardiner A."/>
            <person name="Garfield D.A."/>
            <person name="Garvin B.E."/>
            <person name="Gibson G."/>
            <person name="Gilbert D."/>
            <person name="Gnerre S."/>
            <person name="Godfrey J."/>
            <person name="Good R."/>
            <person name="Gotea V."/>
            <person name="Gravely B."/>
            <person name="Greenberg A.J."/>
            <person name="Griffiths-Jones S."/>
            <person name="Gross S."/>
            <person name="Guigo R."/>
            <person name="Gustafson E.A."/>
            <person name="Haerty W."/>
            <person name="Hahn M.W."/>
            <person name="Halligan D.L."/>
            <person name="Halpern A.L."/>
            <person name="Halter G.M."/>
            <person name="Han M.V."/>
            <person name="Heger A."/>
            <person name="Hillier L."/>
            <person name="Hinrichs A.S."/>
            <person name="Holmes I."/>
            <person name="Hoskins R.A."/>
            <person name="Hubisz M.J."/>
            <person name="Hultmark D."/>
            <person name="Huntley M.A."/>
            <person name="Jaffe D.B."/>
            <person name="Jagadeeshan S."/>
            <person name="Jeck W.R."/>
            <person name="Johnson J."/>
            <person name="Jones C.D."/>
            <person name="Jordan W.C."/>
            <person name="Karpen G.H."/>
            <person name="Kataoka E."/>
            <person name="Keightley P.D."/>
            <person name="Kheradpour P."/>
            <person name="Kirkness E.F."/>
            <person name="Koerich L.B."/>
            <person name="Kristiansen K."/>
            <person name="Kudrna D."/>
            <person name="Kulathinal R.J."/>
            <person name="Kumar S."/>
            <person name="Kwok R."/>
            <person name="Lander E."/>
            <person name="Langley C.H."/>
            <person name="Lapoint R."/>
            <person name="Lazzaro B.P."/>
            <person name="Lee S.J."/>
            <person name="Levesque L."/>
            <person name="Li R."/>
            <person name="Lin C.F."/>
            <person name="Lin M.F."/>
            <person name="Lindblad-Toh K."/>
            <person name="Llopart A."/>
            <person name="Long M."/>
            <person name="Low L."/>
            <person name="Lozovsky E."/>
            <person name="Lu J."/>
            <person name="Luo M."/>
            <person name="Machado C.A."/>
            <person name="Makalowski W."/>
            <person name="Marzo M."/>
            <person name="Matsuda M."/>
            <person name="Matzkin L."/>
            <person name="McAllister B."/>
            <person name="McBride C.S."/>
            <person name="McKernan B."/>
            <person name="McKernan K."/>
            <person name="Mendez-Lago M."/>
            <person name="Minx P."/>
            <person name="Mollenhauer M.U."/>
            <person name="Montooth K."/>
            <person name="Mount S.M."/>
            <person name="Mu X."/>
            <person name="Myers E."/>
            <person name="Negre B."/>
            <person name="Newfeld S."/>
            <person name="Nielsen R."/>
            <person name="Noor M.A."/>
            <person name="O'Grady P."/>
            <person name="Pachter L."/>
            <person name="Papaceit M."/>
            <person name="Parisi M.J."/>
            <person name="Parisi M."/>
            <person name="Parts L."/>
            <person name="Pedersen J.S."/>
            <person name="Pesole G."/>
            <person name="Phillippy A.M."/>
            <person name="Ponting C.P."/>
            <person name="Pop M."/>
            <person name="Porcelli D."/>
            <person name="Powell J.R."/>
            <person name="Prohaska S."/>
            <person name="Pruitt K."/>
            <person name="Puig M."/>
            <person name="Quesneville H."/>
            <person name="Ram K.R."/>
            <person name="Rand D."/>
            <person name="Rasmussen M.D."/>
            <person name="Reed L.K."/>
            <person name="Reenan R."/>
            <person name="Reily A."/>
            <person name="Remington K.A."/>
            <person name="Rieger T.T."/>
            <person name="Ritchie M.G."/>
            <person name="Robin C."/>
            <person name="Rogers Y.H."/>
            <person name="Rohde C."/>
            <person name="Rozas J."/>
            <person name="Rubenfield M.J."/>
            <person name="Ruiz A."/>
            <person name="Russo S."/>
            <person name="Salzberg S.L."/>
            <person name="Sanchez-Gracia A."/>
            <person name="Saranga D.J."/>
            <person name="Sato H."/>
            <person name="Schaeffer S.W."/>
            <person name="Schatz M.C."/>
            <person name="Schlenke T."/>
            <person name="Schwartz R."/>
            <person name="Segarra C."/>
            <person name="Singh R.S."/>
            <person name="Sirot L."/>
            <person name="Sirota M."/>
            <person name="Sisneros N.B."/>
            <person name="Smith C.D."/>
            <person name="Smith T.F."/>
            <person name="Spieth J."/>
            <person name="Stage D.E."/>
            <person name="Stark A."/>
            <person name="Stephan W."/>
            <person name="Strausberg R.L."/>
            <person name="Strempel S."/>
            <person name="Sturgill D."/>
            <person name="Sutton G."/>
            <person name="Sutton G.G."/>
            <person name="Tao W."/>
            <person name="Teichmann S."/>
            <person name="Tobari Y.N."/>
            <person name="Tomimura Y."/>
            <person name="Tsolas J.M."/>
            <person name="Valente V.L."/>
            <person name="Venter E."/>
            <person name="Venter J.C."/>
            <person name="Vicario S."/>
            <person name="Vieira F.G."/>
            <person name="Vilella A.J."/>
            <person name="Villasante A."/>
            <person name="Walenz B."/>
            <person name="Wang J."/>
            <person name="Wasserman M."/>
            <person name="Watts T."/>
            <person name="Wilson D."/>
            <person name="Wilson R.K."/>
            <person name="Wing R.A."/>
            <person name="Wolfner M.F."/>
            <person name="Wong A."/>
            <person name="Wong G.K."/>
            <person name="Wu C.I."/>
            <person name="Wu G."/>
            <person name="Yamamoto D."/>
            <person name="Yang H.P."/>
            <person name="Yang S.P."/>
            <person name="Yorke J.A."/>
            <person name="Yoshida K."/>
            <person name="Zdobnov E."/>
            <person name="Zhang P."/>
            <person name="Zhang Y."/>
            <person name="Zimin A.V."/>
            <person name="Baldwin J."/>
            <person name="Abdouelleil A."/>
            <person name="Abdulkadir J."/>
            <person name="Abebe A."/>
            <person name="Abera B."/>
            <person name="Abreu J."/>
            <person name="Acer S.C."/>
            <person name="Aftuck L."/>
            <person name="Alexander A."/>
            <person name="An P."/>
            <person name="Anderson E."/>
            <person name="Anderson S."/>
            <person name="Arachi H."/>
            <person name="Azer M."/>
            <person name="Bachantsang P."/>
            <person name="Barry A."/>
            <person name="Bayul T."/>
            <person name="Berlin A."/>
            <person name="Bessette D."/>
            <person name="Bloom T."/>
            <person name="Blye J."/>
            <person name="Boguslavskiy L."/>
            <person name="Bonnet C."/>
            <person name="Boukhgalter B."/>
            <person name="Bourzgui I."/>
            <person name="Brown A."/>
            <person name="Cahill P."/>
            <person name="Channer S."/>
            <person name="Cheshatsang Y."/>
            <person name="Chuda L."/>
            <person name="Citroen M."/>
            <person name="Collymore A."/>
            <person name="Cooke P."/>
            <person name="Costello M."/>
            <person name="D'Aco K."/>
            <person name="Daza R."/>
            <person name="De Haan G."/>
            <person name="DeGray S."/>
            <person name="DeMaso C."/>
            <person name="Dhargay N."/>
            <person name="Dooley K."/>
            <person name="Dooley E."/>
            <person name="Doricent M."/>
            <person name="Dorje P."/>
            <person name="Dorjee K."/>
            <person name="Dupes A."/>
            <person name="Elong R."/>
            <person name="Falk J."/>
            <person name="Farina A."/>
            <person name="Faro S."/>
            <person name="Ferguson D."/>
            <person name="Fisher S."/>
            <person name="Foley C.D."/>
            <person name="Franke A."/>
            <person name="Friedrich D."/>
            <person name="Gadbois L."/>
            <person name="Gearin G."/>
            <person name="Gearin C.R."/>
            <person name="Giannoukos G."/>
            <person name="Goode T."/>
            <person name="Graham J."/>
            <person name="Grandbois E."/>
            <person name="Grewal S."/>
            <person name="Gyaltsen K."/>
            <person name="Hafez N."/>
            <person name="Hagos B."/>
            <person name="Hall J."/>
            <person name="Henson C."/>
            <person name="Hollinger A."/>
            <person name="Honan T."/>
            <person name="Huard M.D."/>
            <person name="Hughes L."/>
            <person name="Hurhula B."/>
            <person name="Husby M.E."/>
            <person name="Kamat A."/>
            <person name="Kanga B."/>
            <person name="Kashin S."/>
            <person name="Khazanovich D."/>
            <person name="Kisner P."/>
            <person name="Lance K."/>
            <person name="Lara M."/>
            <person name="Lee W."/>
            <person name="Lennon N."/>
            <person name="Letendre F."/>
            <person name="LeVine R."/>
            <person name="Lipovsky A."/>
            <person name="Liu X."/>
            <person name="Liu J."/>
            <person name="Liu S."/>
            <person name="Lokyitsang T."/>
            <person name="Lokyitsang Y."/>
            <person name="Lubonja R."/>
            <person name="Lui A."/>
            <person name="MacDonald P."/>
            <person name="Magnisalis V."/>
            <person name="Maru K."/>
            <person name="Matthews C."/>
            <person name="McCusker W."/>
            <person name="McDonough S."/>
            <person name="Mehta T."/>
            <person name="Meldrim J."/>
            <person name="Meneus L."/>
            <person name="Mihai O."/>
            <person name="Mihalev A."/>
            <person name="Mihova T."/>
            <person name="Mittelman R."/>
            <person name="Mlenga V."/>
            <person name="Montmayeur A."/>
            <person name="Mulrain L."/>
            <person name="Navidi A."/>
            <person name="Naylor J."/>
            <person name="Negash T."/>
            <person name="Nguyen T."/>
            <person name="Nguyen N."/>
            <person name="Nicol R."/>
            <person name="Norbu C."/>
            <person name="Norbu N."/>
            <person name="Novod N."/>
            <person name="O'Neill B."/>
            <person name="Osman S."/>
            <person name="Markiewicz E."/>
            <person name="Oyono O.L."/>
            <person name="Patti C."/>
            <person name="Phunkhang P."/>
            <person name="Pierre F."/>
            <person name="Priest M."/>
            <person name="Raghuraman S."/>
            <person name="Rege F."/>
            <person name="Reyes R."/>
            <person name="Rise C."/>
            <person name="Rogov P."/>
            <person name="Ross K."/>
            <person name="Ryan E."/>
            <person name="Settipalli S."/>
            <person name="Shea T."/>
            <person name="Sherpa N."/>
            <person name="Shi L."/>
            <person name="Shih D."/>
            <person name="Sparrow T."/>
            <person name="Spaulding J."/>
            <person name="Stalker J."/>
            <person name="Stange-Thomann N."/>
            <person name="Stavropoulos S."/>
            <person name="Stone C."/>
            <person name="Strader C."/>
            <person name="Tesfaye S."/>
            <person name="Thomson T."/>
            <person name="Thoulutsang Y."/>
            <person name="Thoulutsang D."/>
            <person name="Topham K."/>
            <person name="Topping I."/>
            <person name="Tsamla T."/>
            <person name="Vassiliev H."/>
            <person name="Vo A."/>
            <person name="Wangchuk T."/>
            <person name="Wangdi T."/>
            <person name="Weiand M."/>
            <person name="Wilkinson J."/>
            <person name="Wilson A."/>
            <person name="Yadav S."/>
            <person name="Young G."/>
            <person name="Yu Q."/>
            <person name="Zembek L."/>
            <person name="Zhong D."/>
            <person name="Zimmer A."/>
            <person name="Zwirko Z."/>
            <person name="Jaffe D.B."/>
            <person name="Alvarez P."/>
            <person name="Brockman W."/>
            <person name="Butler J."/>
            <person name="Chin C."/>
            <person name="Gnerre S."/>
            <person name="Grabherr M."/>
            <person name="Kleber M."/>
            <person name="Mauceli E."/>
            <person name="MacCallum I."/>
        </authorList>
    </citation>
    <scope>NUCLEOTIDE SEQUENCE [LARGE SCALE GENOMIC DNA]</scope>
    <source>
        <strain evidence="3">Tai18E2 / Tucson 14021-0261.01</strain>
    </source>
</reference>
<dbReference type="SMART" id="SM00675">
    <property type="entry name" value="DM11"/>
    <property type="match status" value="1"/>
</dbReference>
<dbReference type="Pfam" id="PF06477">
    <property type="entry name" value="DUF1091"/>
    <property type="match status" value="1"/>
</dbReference>
<dbReference type="AlphaFoldDB" id="A0A0R1DQJ5"/>
<dbReference type="Proteomes" id="UP000002282">
    <property type="component" value="Chromosome 2R"/>
</dbReference>
<name>A0A0R1DQJ5_DROYA</name>
<evidence type="ECO:0000313" key="2">
    <source>
        <dbReference type="EMBL" id="KRJ99527.1"/>
    </source>
</evidence>
<keyword evidence="1" id="KW-0732">Signal</keyword>
<dbReference type="KEGG" id="dya:Dyak_GE13541"/>
<dbReference type="EMBL" id="CM000158">
    <property type="protein sequence ID" value="KRJ99527.1"/>
    <property type="molecule type" value="Genomic_DNA"/>
</dbReference>
<accession>A0A0R1DQJ5</accession>
<evidence type="ECO:0000256" key="1">
    <source>
        <dbReference type="SAM" id="SignalP"/>
    </source>
</evidence>
<dbReference type="OrthoDB" id="7975395at2759"/>
<proteinExistence type="predicted"/>